<keyword evidence="3" id="KW-0732">Signal</keyword>
<accession>A0A1Y2G2D2</accession>
<evidence type="ECO:0000256" key="2">
    <source>
        <dbReference type="SAM" id="Phobius"/>
    </source>
</evidence>
<keyword evidence="6" id="KW-1185">Reference proteome</keyword>
<feature type="compositionally biased region" description="Basic residues" evidence="1">
    <location>
        <begin position="811"/>
        <end position="821"/>
    </location>
</feature>
<protein>
    <submittedName>
        <fullName evidence="5">FAS1 domain-containing protein</fullName>
    </submittedName>
</protein>
<evidence type="ECO:0000313" key="6">
    <source>
        <dbReference type="Proteomes" id="UP000193467"/>
    </source>
</evidence>
<keyword evidence="2" id="KW-0472">Membrane</keyword>
<dbReference type="EMBL" id="MCGR01000002">
    <property type="protein sequence ID" value="ORY91545.1"/>
    <property type="molecule type" value="Genomic_DNA"/>
</dbReference>
<feature type="chain" id="PRO_5013367920" evidence="3">
    <location>
        <begin position="19"/>
        <end position="1036"/>
    </location>
</feature>
<name>A0A1Y2G2D2_9BASI</name>
<comment type="caution">
    <text evidence="5">The sequence shown here is derived from an EMBL/GenBank/DDBJ whole genome shotgun (WGS) entry which is preliminary data.</text>
</comment>
<feature type="compositionally biased region" description="Pro residues" evidence="1">
    <location>
        <begin position="170"/>
        <end position="180"/>
    </location>
</feature>
<dbReference type="GO" id="GO:0005615">
    <property type="term" value="C:extracellular space"/>
    <property type="evidence" value="ECO:0007669"/>
    <property type="project" value="TreeGrafter"/>
</dbReference>
<feature type="domain" description="FAS1" evidence="4">
    <location>
        <begin position="251"/>
        <end position="395"/>
    </location>
</feature>
<evidence type="ECO:0000259" key="4">
    <source>
        <dbReference type="PROSITE" id="PS50213"/>
    </source>
</evidence>
<dbReference type="PROSITE" id="PS50213">
    <property type="entry name" value="FAS1"/>
    <property type="match status" value="4"/>
</dbReference>
<dbReference type="STRING" id="106004.A0A1Y2G2D2"/>
<dbReference type="InterPro" id="IPR000782">
    <property type="entry name" value="FAS1_domain"/>
</dbReference>
<feature type="region of interest" description="Disordered" evidence="1">
    <location>
        <begin position="161"/>
        <end position="193"/>
    </location>
</feature>
<reference evidence="5 6" key="1">
    <citation type="submission" date="2016-07" db="EMBL/GenBank/DDBJ databases">
        <title>Pervasive Adenine N6-methylation of Active Genes in Fungi.</title>
        <authorList>
            <consortium name="DOE Joint Genome Institute"/>
            <person name="Mondo S.J."/>
            <person name="Dannebaum R.O."/>
            <person name="Kuo R.C."/>
            <person name="Labutti K."/>
            <person name="Haridas S."/>
            <person name="Kuo A."/>
            <person name="Salamov A."/>
            <person name="Ahrendt S.R."/>
            <person name="Lipzen A."/>
            <person name="Sullivan W."/>
            <person name="Andreopoulos W.B."/>
            <person name="Clum A."/>
            <person name="Lindquist E."/>
            <person name="Daum C."/>
            <person name="Ramamoorthy G.K."/>
            <person name="Gryganskyi A."/>
            <person name="Culley D."/>
            <person name="Magnuson J.K."/>
            <person name="James T.Y."/>
            <person name="O'Malley M.A."/>
            <person name="Stajich J.E."/>
            <person name="Spatafora J.W."/>
            <person name="Visel A."/>
            <person name="Grigoriev I.V."/>
        </authorList>
    </citation>
    <scope>NUCLEOTIDE SEQUENCE [LARGE SCALE GENOMIC DNA]</scope>
    <source>
        <strain evidence="5 6">62-1032</strain>
    </source>
</reference>
<dbReference type="Pfam" id="PF02469">
    <property type="entry name" value="Fasciclin"/>
    <property type="match status" value="2"/>
</dbReference>
<feature type="transmembrane region" description="Helical" evidence="2">
    <location>
        <begin position="997"/>
        <end position="1017"/>
    </location>
</feature>
<dbReference type="GO" id="GO:0000329">
    <property type="term" value="C:fungal-type vacuole membrane"/>
    <property type="evidence" value="ECO:0007669"/>
    <property type="project" value="TreeGrafter"/>
</dbReference>
<gene>
    <name evidence="5" type="ORF">BCR35DRAFT_328149</name>
</gene>
<sequence>MKVRLLGAILSLVAFATADPTVQSTSLVDLLSASTNHSLLLSAFQRARLIPTINSLNGSTLWAPTNDAINQEIHRERKALRSATADAPLQLWTWATADVAEQAKEEHDNLQLALRDTLLYHLLNYTLFPAPTNDSDSPAFASPSNLPLNLPTLQQTLYHPSLSPYNKSFPAPPSLPGSPPDKPDPDAPDGGVEGLLRAEGQRVRLVRKGESEEDLWIGGDWKGQGGARIQGKLQRADNGELLAIDAVLHKPVDLAKHIRSNPDLSTLASLLPPAVLDYISTAPHLTLFAPTNEAWNQLSDLELRYLKSGFAETDLAEIFGDGASREGAGKGKVGYLPELLGEDGKGSATVTTIWNNTLQITPGDDGAPALINGTAISTPDILASNGVIHTVPSLLLPSGTLSLTAEKYLIALNCTRFVSLLRSVNLSHYVQIPSDEPATAILPPFSPDAAQQHLFSTPSTVDSTKRKAYTILAPRDEVLDSRRFAPLSADWEGEEGDELLGGRALPAPGSDALKEVLEYHIVHGKWTTEDLEDGMLVGTELRGENLKGARQQLAVSVQTPETPSRDGGLFDWIGGSGKDKEKKKQDVVGFVLVGNSIIYLISSVLEPPSSVINEAVSDLRLSTFVASVYAASLDKVLSRQPAVTYLVPENNAFTSLGLVMSYLLLPLARAELRSVVRYHAIDEIVYLDEFPLGGAVRYPTLDNAEIYVERDGTNGTLTVHGPTSAGLPANGETRDAKIVEGDILTSTGVIHIIDQVELPPELDITIPKLLQGAKANTMVDLIRAANMSWVLDGDEPPEDEDSFALSTSSLKKSKKRTKHRSSTSPPPRAYTILCPTDKALSRLNLTYYLSHPPALSALVRLHIIPTDAFAPLTPDGRPLLLSDEKAYPTLLDKSEGGGSTYGKVAFRRWGDEGWLVGIKSVRGTGGQTDSARVVSYGRASPWFLDEEREPSAGTESDAFIPGLPLGFATPRLAAAGGVLLIDSVLLPYEPGWFRRLWILWVVLGVLVVLGVAGFVGWRWWRGRGKQPYEPLEREED</sequence>
<dbReference type="OrthoDB" id="14252at2759"/>
<feature type="region of interest" description="Disordered" evidence="1">
    <location>
        <begin position="793"/>
        <end position="829"/>
    </location>
</feature>
<keyword evidence="2" id="KW-0812">Transmembrane</keyword>
<dbReference type="SMART" id="SM00554">
    <property type="entry name" value="FAS1"/>
    <property type="match status" value="3"/>
</dbReference>
<dbReference type="SUPFAM" id="SSF82153">
    <property type="entry name" value="FAS1 domain"/>
    <property type="match status" value="5"/>
</dbReference>
<proteinExistence type="predicted"/>
<dbReference type="InterPro" id="IPR050904">
    <property type="entry name" value="Adhesion/Biosynth-related"/>
</dbReference>
<dbReference type="FunCoup" id="A0A1Y2G2D2">
    <property type="interactions" value="20"/>
</dbReference>
<dbReference type="InterPro" id="IPR036378">
    <property type="entry name" value="FAS1_dom_sf"/>
</dbReference>
<evidence type="ECO:0000256" key="1">
    <source>
        <dbReference type="SAM" id="MobiDB-lite"/>
    </source>
</evidence>
<feature type="signal peptide" evidence="3">
    <location>
        <begin position="1"/>
        <end position="18"/>
    </location>
</feature>
<keyword evidence="2" id="KW-1133">Transmembrane helix</keyword>
<feature type="domain" description="FAS1" evidence="4">
    <location>
        <begin position="608"/>
        <end position="757"/>
    </location>
</feature>
<organism evidence="5 6">
    <name type="scientific">Leucosporidium creatinivorum</name>
    <dbReference type="NCBI Taxonomy" id="106004"/>
    <lineage>
        <taxon>Eukaryota</taxon>
        <taxon>Fungi</taxon>
        <taxon>Dikarya</taxon>
        <taxon>Basidiomycota</taxon>
        <taxon>Pucciniomycotina</taxon>
        <taxon>Microbotryomycetes</taxon>
        <taxon>Leucosporidiales</taxon>
        <taxon>Leucosporidium</taxon>
    </lineage>
</organism>
<evidence type="ECO:0000256" key="3">
    <source>
        <dbReference type="SAM" id="SignalP"/>
    </source>
</evidence>
<feature type="domain" description="FAS1" evidence="4">
    <location>
        <begin position="24"/>
        <end position="248"/>
    </location>
</feature>
<feature type="compositionally biased region" description="Acidic residues" evidence="1">
    <location>
        <begin position="793"/>
        <end position="802"/>
    </location>
</feature>
<dbReference type="PANTHER" id="PTHR10900:SF77">
    <property type="entry name" value="FI19380P1"/>
    <property type="match status" value="1"/>
</dbReference>
<dbReference type="Proteomes" id="UP000193467">
    <property type="component" value="Unassembled WGS sequence"/>
</dbReference>
<dbReference type="InParanoid" id="A0A1Y2G2D2"/>
<evidence type="ECO:0000313" key="5">
    <source>
        <dbReference type="EMBL" id="ORY91545.1"/>
    </source>
</evidence>
<dbReference type="GO" id="GO:0016236">
    <property type="term" value="P:macroautophagy"/>
    <property type="evidence" value="ECO:0007669"/>
    <property type="project" value="TreeGrafter"/>
</dbReference>
<dbReference type="Gene3D" id="2.30.180.10">
    <property type="entry name" value="FAS1 domain"/>
    <property type="match status" value="5"/>
</dbReference>
<dbReference type="AlphaFoldDB" id="A0A1Y2G2D2"/>
<dbReference type="PANTHER" id="PTHR10900">
    <property type="entry name" value="PERIOSTIN-RELATED"/>
    <property type="match status" value="1"/>
</dbReference>
<feature type="domain" description="FAS1" evidence="4">
    <location>
        <begin position="426"/>
        <end position="605"/>
    </location>
</feature>